<evidence type="ECO:0000256" key="1">
    <source>
        <dbReference type="ARBA" id="ARBA00011076"/>
    </source>
</evidence>
<comment type="catalytic activity">
    <reaction evidence="5">
        <text>L-glutamine + H2O = L-glutamate + NH4(+)</text>
        <dbReference type="Rhea" id="RHEA:15889"/>
        <dbReference type="ChEBI" id="CHEBI:15377"/>
        <dbReference type="ChEBI" id="CHEBI:28938"/>
        <dbReference type="ChEBI" id="CHEBI:29985"/>
        <dbReference type="ChEBI" id="CHEBI:58359"/>
        <dbReference type="EC" id="3.5.1.2"/>
    </reaction>
</comment>
<keyword evidence="6" id="KW-0040">ANK repeat</keyword>
<dbReference type="InterPro" id="IPR002110">
    <property type="entry name" value="Ankyrin_rpt"/>
</dbReference>
<dbReference type="Proteomes" id="UP000036681">
    <property type="component" value="Unplaced"/>
</dbReference>
<comment type="subunit">
    <text evidence="2">Homotetramer.</text>
</comment>
<keyword evidence="4" id="KW-0378">Hydrolase</keyword>
<dbReference type="GO" id="GO:0004359">
    <property type="term" value="F:glutaminase activity"/>
    <property type="evidence" value="ECO:0007669"/>
    <property type="project" value="UniProtKB-EC"/>
</dbReference>
<dbReference type="Gene3D" id="3.40.710.10">
    <property type="entry name" value="DD-peptidase/beta-lactamase superfamily"/>
    <property type="match status" value="1"/>
</dbReference>
<feature type="repeat" description="ANK" evidence="6">
    <location>
        <begin position="92"/>
        <end position="114"/>
    </location>
</feature>
<dbReference type="WBParaSite" id="ALUE_0000759201-mRNA-1">
    <property type="protein sequence ID" value="ALUE_0000759201-mRNA-1"/>
    <property type="gene ID" value="ALUE_0000759201"/>
</dbReference>
<organism evidence="7 8">
    <name type="scientific">Ascaris lumbricoides</name>
    <name type="common">Giant roundworm</name>
    <dbReference type="NCBI Taxonomy" id="6252"/>
    <lineage>
        <taxon>Eukaryota</taxon>
        <taxon>Metazoa</taxon>
        <taxon>Ecdysozoa</taxon>
        <taxon>Nematoda</taxon>
        <taxon>Chromadorea</taxon>
        <taxon>Rhabditida</taxon>
        <taxon>Spirurina</taxon>
        <taxon>Ascaridomorpha</taxon>
        <taxon>Ascaridoidea</taxon>
        <taxon>Ascarididae</taxon>
        <taxon>Ascaris</taxon>
    </lineage>
</organism>
<dbReference type="GO" id="GO:0006543">
    <property type="term" value="P:L-glutamine catabolic process"/>
    <property type="evidence" value="ECO:0007669"/>
    <property type="project" value="TreeGrafter"/>
</dbReference>
<evidence type="ECO:0000256" key="5">
    <source>
        <dbReference type="ARBA" id="ARBA00049534"/>
    </source>
</evidence>
<dbReference type="SUPFAM" id="SSF48403">
    <property type="entry name" value="Ankyrin repeat"/>
    <property type="match status" value="1"/>
</dbReference>
<comment type="similarity">
    <text evidence="1">Belongs to the glutaminase family.</text>
</comment>
<dbReference type="InterPro" id="IPR036770">
    <property type="entry name" value="Ankyrin_rpt-contain_sf"/>
</dbReference>
<accession>A0A0M3HWN9</accession>
<proteinExistence type="inferred from homology"/>
<dbReference type="AlphaFoldDB" id="A0A0M3HWN9"/>
<dbReference type="InterPro" id="IPR015868">
    <property type="entry name" value="Glutaminase"/>
</dbReference>
<dbReference type="PANTHER" id="PTHR12544">
    <property type="entry name" value="GLUTAMINASE"/>
    <property type="match status" value="1"/>
</dbReference>
<dbReference type="Pfam" id="PF04960">
    <property type="entry name" value="Glutaminase"/>
    <property type="match status" value="1"/>
</dbReference>
<dbReference type="PANTHER" id="PTHR12544:SF29">
    <property type="entry name" value="GLUTAMINASE"/>
    <property type="match status" value="1"/>
</dbReference>
<protein>
    <recommendedName>
        <fullName evidence="3">glutaminase</fullName>
        <ecNumber evidence="3">3.5.1.2</ecNumber>
    </recommendedName>
</protein>
<keyword evidence="7" id="KW-1185">Reference proteome</keyword>
<dbReference type="Pfam" id="PF00023">
    <property type="entry name" value="Ank"/>
    <property type="match status" value="1"/>
</dbReference>
<evidence type="ECO:0000256" key="3">
    <source>
        <dbReference type="ARBA" id="ARBA00012918"/>
    </source>
</evidence>
<sequence length="232" mass="26011">MKENNCFPPETRSLREELDFYFQLCSLETTCESAAVMAATFANGGVCPLTNEKCISARPCRDVLSLMYSCGMYDYSGQMFLGGTDMNMTDYDGRTPLHLAACEGRANVVNFFLDIARVIPNPKDRWGRTPYDDAKTFGFTKVAEKIDKMTKLYEAQINGDKPIINVSSSEEIASLDMTLQDAHFSVDGLEDNNYNWEKDLQVVVDRFSHCVTNNKSTTPEEIATEDGKLILP</sequence>
<dbReference type="InterPro" id="IPR012338">
    <property type="entry name" value="Beta-lactam/transpept-like"/>
</dbReference>
<evidence type="ECO:0000256" key="6">
    <source>
        <dbReference type="PROSITE-ProRule" id="PRU00023"/>
    </source>
</evidence>
<dbReference type="GO" id="GO:0006537">
    <property type="term" value="P:glutamate biosynthetic process"/>
    <property type="evidence" value="ECO:0007669"/>
    <property type="project" value="TreeGrafter"/>
</dbReference>
<dbReference type="SMART" id="SM00248">
    <property type="entry name" value="ANK"/>
    <property type="match status" value="1"/>
</dbReference>
<dbReference type="EC" id="3.5.1.2" evidence="3"/>
<dbReference type="PROSITE" id="PS50088">
    <property type="entry name" value="ANK_REPEAT"/>
    <property type="match status" value="1"/>
</dbReference>
<evidence type="ECO:0000313" key="7">
    <source>
        <dbReference type="Proteomes" id="UP000036681"/>
    </source>
</evidence>
<dbReference type="PROSITE" id="PS50297">
    <property type="entry name" value="ANK_REP_REGION"/>
    <property type="match status" value="1"/>
</dbReference>
<dbReference type="Gene3D" id="1.25.40.20">
    <property type="entry name" value="Ankyrin repeat-containing domain"/>
    <property type="match status" value="1"/>
</dbReference>
<evidence type="ECO:0000256" key="4">
    <source>
        <dbReference type="ARBA" id="ARBA00022801"/>
    </source>
</evidence>
<evidence type="ECO:0000256" key="2">
    <source>
        <dbReference type="ARBA" id="ARBA00011881"/>
    </source>
</evidence>
<name>A0A0M3HWN9_ASCLU</name>
<dbReference type="SUPFAM" id="SSF56601">
    <property type="entry name" value="beta-lactamase/transpeptidase-like"/>
    <property type="match status" value="1"/>
</dbReference>
<reference evidence="8" key="1">
    <citation type="submission" date="2017-02" db="UniProtKB">
        <authorList>
            <consortium name="WormBaseParasite"/>
        </authorList>
    </citation>
    <scope>IDENTIFICATION</scope>
</reference>
<evidence type="ECO:0000313" key="8">
    <source>
        <dbReference type="WBParaSite" id="ALUE_0000759201-mRNA-1"/>
    </source>
</evidence>